<organism evidence="1 2">
    <name type="scientific">Penicillium cosmopolitanum</name>
    <dbReference type="NCBI Taxonomy" id="1131564"/>
    <lineage>
        <taxon>Eukaryota</taxon>
        <taxon>Fungi</taxon>
        <taxon>Dikarya</taxon>
        <taxon>Ascomycota</taxon>
        <taxon>Pezizomycotina</taxon>
        <taxon>Eurotiomycetes</taxon>
        <taxon>Eurotiomycetidae</taxon>
        <taxon>Eurotiales</taxon>
        <taxon>Aspergillaceae</taxon>
        <taxon>Penicillium</taxon>
    </lineage>
</organism>
<dbReference type="GeneID" id="81366719"/>
<gene>
    <name evidence="1" type="ORF">N7509_003102</name>
</gene>
<evidence type="ECO:0000313" key="2">
    <source>
        <dbReference type="Proteomes" id="UP001147747"/>
    </source>
</evidence>
<protein>
    <submittedName>
        <fullName evidence="1">Uncharacterized protein</fullName>
    </submittedName>
</protein>
<accession>A0A9W9W4E0</accession>
<dbReference type="EMBL" id="JAPZBU010000005">
    <property type="protein sequence ID" value="KAJ5403231.1"/>
    <property type="molecule type" value="Genomic_DNA"/>
</dbReference>
<proteinExistence type="predicted"/>
<dbReference type="RefSeq" id="XP_056490473.1">
    <property type="nucleotide sequence ID" value="XM_056627739.1"/>
</dbReference>
<reference evidence="1" key="1">
    <citation type="submission" date="2022-12" db="EMBL/GenBank/DDBJ databases">
        <authorList>
            <person name="Petersen C."/>
        </authorList>
    </citation>
    <scope>NUCLEOTIDE SEQUENCE</scope>
    <source>
        <strain evidence="1">IBT 29677</strain>
    </source>
</reference>
<dbReference type="Proteomes" id="UP001147747">
    <property type="component" value="Unassembled WGS sequence"/>
</dbReference>
<dbReference type="AlphaFoldDB" id="A0A9W9W4E0"/>
<name>A0A9W9W4E0_9EURO</name>
<keyword evidence="2" id="KW-1185">Reference proteome</keyword>
<sequence>MEQIVVYDVETRRAWLVQLLSVLRHMLLVYADRSEENFRAEYPPLAITAEDDLISSLDILEEKGGVLLEKSGGDSLSVRELIMGFSINLSKASLQKPRRSEFYGYEFMDIVMDSPRSELKGRKLEKDGLAWSHPYWMKSTAFSVLV</sequence>
<dbReference type="OrthoDB" id="1577640at2759"/>
<comment type="caution">
    <text evidence="1">The sequence shown here is derived from an EMBL/GenBank/DDBJ whole genome shotgun (WGS) entry which is preliminary data.</text>
</comment>
<evidence type="ECO:0000313" key="1">
    <source>
        <dbReference type="EMBL" id="KAJ5403231.1"/>
    </source>
</evidence>
<reference evidence="1" key="2">
    <citation type="journal article" date="2023" name="IMA Fungus">
        <title>Comparative genomic study of the Penicillium genus elucidates a diverse pangenome and 15 lateral gene transfer events.</title>
        <authorList>
            <person name="Petersen C."/>
            <person name="Sorensen T."/>
            <person name="Nielsen M.R."/>
            <person name="Sondergaard T.E."/>
            <person name="Sorensen J.L."/>
            <person name="Fitzpatrick D.A."/>
            <person name="Frisvad J.C."/>
            <person name="Nielsen K.L."/>
        </authorList>
    </citation>
    <scope>NUCLEOTIDE SEQUENCE</scope>
    <source>
        <strain evidence="1">IBT 29677</strain>
    </source>
</reference>